<keyword evidence="2" id="KW-1185">Reference proteome</keyword>
<dbReference type="EMBL" id="JAIVGD010000002">
    <property type="protein sequence ID" value="KAH0779060.1"/>
    <property type="molecule type" value="Genomic_DNA"/>
</dbReference>
<evidence type="ECO:0000313" key="2">
    <source>
        <dbReference type="Proteomes" id="UP000826656"/>
    </source>
</evidence>
<name>A0ABQ7WEP8_SOLTU</name>
<accession>A0ABQ7WEP8</accession>
<comment type="caution">
    <text evidence="1">The sequence shown here is derived from an EMBL/GenBank/DDBJ whole genome shotgun (WGS) entry which is preliminary data.</text>
</comment>
<dbReference type="Proteomes" id="UP000826656">
    <property type="component" value="Unassembled WGS sequence"/>
</dbReference>
<evidence type="ECO:0000313" key="1">
    <source>
        <dbReference type="EMBL" id="KAH0779060.1"/>
    </source>
</evidence>
<reference evidence="1 2" key="1">
    <citation type="journal article" date="2021" name="bioRxiv">
        <title>Chromosome-scale and haplotype-resolved genome assembly of a tetraploid potato cultivar.</title>
        <authorList>
            <person name="Sun H."/>
            <person name="Jiao W.-B."/>
            <person name="Krause K."/>
            <person name="Campoy J.A."/>
            <person name="Goel M."/>
            <person name="Folz-Donahue K."/>
            <person name="Kukat C."/>
            <person name="Huettel B."/>
            <person name="Schneeberger K."/>
        </authorList>
    </citation>
    <scope>NUCLEOTIDE SEQUENCE [LARGE SCALE GENOMIC DNA]</scope>
    <source>
        <strain evidence="1">SolTubOtavaFocal</strain>
        <tissue evidence="1">Leaves</tissue>
    </source>
</reference>
<proteinExistence type="predicted"/>
<protein>
    <submittedName>
        <fullName evidence="1">Uncharacterized protein</fullName>
    </submittedName>
</protein>
<gene>
    <name evidence="1" type="ORF">KY290_005487</name>
</gene>
<organism evidence="1 2">
    <name type="scientific">Solanum tuberosum</name>
    <name type="common">Potato</name>
    <dbReference type="NCBI Taxonomy" id="4113"/>
    <lineage>
        <taxon>Eukaryota</taxon>
        <taxon>Viridiplantae</taxon>
        <taxon>Streptophyta</taxon>
        <taxon>Embryophyta</taxon>
        <taxon>Tracheophyta</taxon>
        <taxon>Spermatophyta</taxon>
        <taxon>Magnoliopsida</taxon>
        <taxon>eudicotyledons</taxon>
        <taxon>Gunneridae</taxon>
        <taxon>Pentapetalae</taxon>
        <taxon>asterids</taxon>
        <taxon>lamiids</taxon>
        <taxon>Solanales</taxon>
        <taxon>Solanaceae</taxon>
        <taxon>Solanoideae</taxon>
        <taxon>Solaneae</taxon>
        <taxon>Solanum</taxon>
    </lineage>
</organism>
<sequence>MPRFPIKDSQTAVLKAYVISISRRKAYLDCKCAFEKVYGTWEGSFSEFPRFMKALKHFNPGTIVEWKTKQRVDVIEDVFNYVLWTFKPCIDAFVFCRPVISIDEHMSMENMISSC</sequence>